<dbReference type="InterPro" id="IPR034683">
    <property type="entry name" value="IspD/TarI"/>
</dbReference>
<dbReference type="RefSeq" id="WP_261759788.1">
    <property type="nucleotide sequence ID" value="NZ_CP104562.2"/>
</dbReference>
<keyword evidence="4 7" id="KW-0808">Transferase</keyword>
<dbReference type="InterPro" id="IPR029044">
    <property type="entry name" value="Nucleotide-diphossugar_trans"/>
</dbReference>
<dbReference type="HAMAP" id="MF_00108">
    <property type="entry name" value="IspD"/>
    <property type="match status" value="1"/>
</dbReference>
<accession>A0ABY6B8S3</accession>
<keyword evidence="5 7" id="KW-0548">Nucleotidyltransferase</keyword>
<feature type="site" description="Transition state stabilizer" evidence="7">
    <location>
        <position position="31"/>
    </location>
</feature>
<dbReference type="Pfam" id="PF01128">
    <property type="entry name" value="IspD"/>
    <property type="match status" value="1"/>
</dbReference>
<dbReference type="GO" id="GO:0050518">
    <property type="term" value="F:2-C-methyl-D-erythritol 4-phosphate cytidylyltransferase activity"/>
    <property type="evidence" value="ECO:0007669"/>
    <property type="project" value="UniProtKB-EC"/>
</dbReference>
<dbReference type="Proteomes" id="UP001064933">
    <property type="component" value="Chromosome"/>
</dbReference>
<name>A0ABY6B8S3_9BURK</name>
<evidence type="ECO:0000256" key="6">
    <source>
        <dbReference type="ARBA" id="ARBA00023229"/>
    </source>
</evidence>
<organism evidence="8 9">
    <name type="scientific">Roseateles amylovorans</name>
    <dbReference type="NCBI Taxonomy" id="2978473"/>
    <lineage>
        <taxon>Bacteria</taxon>
        <taxon>Pseudomonadati</taxon>
        <taxon>Pseudomonadota</taxon>
        <taxon>Betaproteobacteria</taxon>
        <taxon>Burkholderiales</taxon>
        <taxon>Sphaerotilaceae</taxon>
        <taxon>Roseateles</taxon>
    </lineage>
</organism>
<dbReference type="PANTHER" id="PTHR32125:SF4">
    <property type="entry name" value="2-C-METHYL-D-ERYTHRITOL 4-PHOSPHATE CYTIDYLYLTRANSFERASE, CHLOROPLASTIC"/>
    <property type="match status" value="1"/>
</dbReference>
<dbReference type="Gene3D" id="3.90.550.10">
    <property type="entry name" value="Spore Coat Polysaccharide Biosynthesis Protein SpsA, Chain A"/>
    <property type="match status" value="1"/>
</dbReference>
<feature type="site" description="Positions MEP for the nucleophilic attack" evidence="7">
    <location>
        <position position="237"/>
    </location>
</feature>
<protein>
    <recommendedName>
        <fullName evidence="7">2-C-methyl-D-erythritol 4-phosphate cytidylyltransferase</fullName>
        <ecNumber evidence="7">2.7.7.60</ecNumber>
    </recommendedName>
    <alternativeName>
        <fullName evidence="7">4-diphosphocytidyl-2C-methyl-D-erythritol synthase</fullName>
    </alternativeName>
    <alternativeName>
        <fullName evidence="7">MEP cytidylyltransferase</fullName>
        <shortName evidence="7">MCT</shortName>
    </alternativeName>
</protein>
<keyword evidence="9" id="KW-1185">Reference proteome</keyword>
<proteinExistence type="inferred from homology"/>
<dbReference type="InterPro" id="IPR050088">
    <property type="entry name" value="IspD/TarI_cytidylyltransf_bact"/>
</dbReference>
<dbReference type="InterPro" id="IPR018294">
    <property type="entry name" value="ISPD_synthase_CS"/>
</dbReference>
<dbReference type="PROSITE" id="PS01295">
    <property type="entry name" value="ISPD"/>
    <property type="match status" value="1"/>
</dbReference>
<reference evidence="8" key="1">
    <citation type="submission" date="2022-10" db="EMBL/GenBank/DDBJ databases">
        <title>Characterization and whole genome sequencing of a new Roseateles species, isolated from fresh water.</title>
        <authorList>
            <person name="Guliayeva D.Y."/>
            <person name="Akhremchuk A.E."/>
            <person name="Sikolenko M.A."/>
            <person name="Valentovich L.N."/>
            <person name="Sidarenka A.V."/>
        </authorList>
    </citation>
    <scope>NUCLEOTIDE SEQUENCE</scope>
    <source>
        <strain evidence="8">BIM B-1768</strain>
    </source>
</reference>
<evidence type="ECO:0000313" key="9">
    <source>
        <dbReference type="Proteomes" id="UP001064933"/>
    </source>
</evidence>
<gene>
    <name evidence="7 8" type="primary">ispD</name>
    <name evidence="8" type="ORF">N4261_08855</name>
</gene>
<evidence type="ECO:0000313" key="8">
    <source>
        <dbReference type="EMBL" id="UXH79970.1"/>
    </source>
</evidence>
<sequence length="255" mass="26960">MTTFPIGLEPRCFALVPAAGVGSRSGADRPKQYVPLAGRAMIAHTLAALAGVPRIEATLVVLSDEDDQFDTAVPGFEGDRGWVARCGGATRAETVANGLQVLRERGVQPHDWVLVHDAARCLIRPEWIERLIEACDPDEVGGLLALPVADTLKDGCSDAGANASANANANANAASARVAGTVDRRGKWAAQTPQMFRWGLLAPALAQGVDGITDEASAVEALGHRPLLVEASMENFKVTYPADFALAERLLRSRS</sequence>
<comment type="similarity">
    <text evidence="3 7">Belongs to the IspD/TarI cytidylyltransferase family. IspD subfamily.</text>
</comment>
<dbReference type="EMBL" id="CP104562">
    <property type="protein sequence ID" value="UXH79970.1"/>
    <property type="molecule type" value="Genomic_DNA"/>
</dbReference>
<evidence type="ECO:0000256" key="7">
    <source>
        <dbReference type="HAMAP-Rule" id="MF_00108"/>
    </source>
</evidence>
<comment type="function">
    <text evidence="7">Catalyzes the formation of 4-diphosphocytidyl-2-C-methyl-D-erythritol from CTP and 2-C-methyl-D-erythritol 4-phosphate (MEP).</text>
</comment>
<comment type="catalytic activity">
    <reaction evidence="1 7">
        <text>2-C-methyl-D-erythritol 4-phosphate + CTP + H(+) = 4-CDP-2-C-methyl-D-erythritol + diphosphate</text>
        <dbReference type="Rhea" id="RHEA:13429"/>
        <dbReference type="ChEBI" id="CHEBI:15378"/>
        <dbReference type="ChEBI" id="CHEBI:33019"/>
        <dbReference type="ChEBI" id="CHEBI:37563"/>
        <dbReference type="ChEBI" id="CHEBI:57823"/>
        <dbReference type="ChEBI" id="CHEBI:58262"/>
        <dbReference type="EC" id="2.7.7.60"/>
    </reaction>
</comment>
<evidence type="ECO:0000256" key="4">
    <source>
        <dbReference type="ARBA" id="ARBA00022679"/>
    </source>
</evidence>
<feature type="site" description="Positions MEP for the nucleophilic attack" evidence="7">
    <location>
        <position position="184"/>
    </location>
</feature>
<dbReference type="CDD" id="cd02516">
    <property type="entry name" value="CDP-ME_synthetase"/>
    <property type="match status" value="1"/>
</dbReference>
<dbReference type="EC" id="2.7.7.60" evidence="7"/>
<dbReference type="InterPro" id="IPR001228">
    <property type="entry name" value="IspD"/>
</dbReference>
<feature type="site" description="Transition state stabilizer" evidence="7">
    <location>
        <position position="24"/>
    </location>
</feature>
<dbReference type="NCBIfam" id="TIGR00453">
    <property type="entry name" value="ispD"/>
    <property type="match status" value="1"/>
</dbReference>
<keyword evidence="6 7" id="KW-0414">Isoprene biosynthesis</keyword>
<evidence type="ECO:0000256" key="1">
    <source>
        <dbReference type="ARBA" id="ARBA00001282"/>
    </source>
</evidence>
<evidence type="ECO:0000256" key="3">
    <source>
        <dbReference type="ARBA" id="ARBA00009789"/>
    </source>
</evidence>
<dbReference type="PANTHER" id="PTHR32125">
    <property type="entry name" value="2-C-METHYL-D-ERYTHRITOL 4-PHOSPHATE CYTIDYLYLTRANSFERASE, CHLOROPLASTIC"/>
    <property type="match status" value="1"/>
</dbReference>
<comment type="pathway">
    <text evidence="2 7">Isoprenoid biosynthesis; isopentenyl diphosphate biosynthesis via DXP pathway; isopentenyl diphosphate from 1-deoxy-D-xylulose 5-phosphate: step 2/6.</text>
</comment>
<evidence type="ECO:0000256" key="5">
    <source>
        <dbReference type="ARBA" id="ARBA00022695"/>
    </source>
</evidence>
<dbReference type="SUPFAM" id="SSF53448">
    <property type="entry name" value="Nucleotide-diphospho-sugar transferases"/>
    <property type="match status" value="1"/>
</dbReference>
<evidence type="ECO:0000256" key="2">
    <source>
        <dbReference type="ARBA" id="ARBA00004787"/>
    </source>
</evidence>